<reference evidence="2 3" key="1">
    <citation type="submission" date="2019-05" db="EMBL/GenBank/DDBJ databases">
        <title>Another draft genome of Portunus trituberculatus and its Hox gene families provides insights of decapod evolution.</title>
        <authorList>
            <person name="Jeong J.-H."/>
            <person name="Song I."/>
            <person name="Kim S."/>
            <person name="Choi T."/>
            <person name="Kim D."/>
            <person name="Ryu S."/>
            <person name="Kim W."/>
        </authorList>
    </citation>
    <scope>NUCLEOTIDE SEQUENCE [LARGE SCALE GENOMIC DNA]</scope>
    <source>
        <tissue evidence="2">Muscle</tissue>
    </source>
</reference>
<comment type="caution">
    <text evidence="2">The sequence shown here is derived from an EMBL/GenBank/DDBJ whole genome shotgun (WGS) entry which is preliminary data.</text>
</comment>
<sequence>MHFSGLFSQAQKGKPPRCPAPGTSPAIDSDAVDNDVRVNIVAFGFRNFRECFKIFTFLQLSF</sequence>
<name>A0A5B7DLQ3_PORTR</name>
<dbReference type="EMBL" id="VSRR010001048">
    <property type="protein sequence ID" value="MPC22057.1"/>
    <property type="molecule type" value="Genomic_DNA"/>
</dbReference>
<proteinExistence type="predicted"/>
<organism evidence="2 3">
    <name type="scientific">Portunus trituberculatus</name>
    <name type="common">Swimming crab</name>
    <name type="synonym">Neptunus trituberculatus</name>
    <dbReference type="NCBI Taxonomy" id="210409"/>
    <lineage>
        <taxon>Eukaryota</taxon>
        <taxon>Metazoa</taxon>
        <taxon>Ecdysozoa</taxon>
        <taxon>Arthropoda</taxon>
        <taxon>Crustacea</taxon>
        <taxon>Multicrustacea</taxon>
        <taxon>Malacostraca</taxon>
        <taxon>Eumalacostraca</taxon>
        <taxon>Eucarida</taxon>
        <taxon>Decapoda</taxon>
        <taxon>Pleocyemata</taxon>
        <taxon>Brachyura</taxon>
        <taxon>Eubrachyura</taxon>
        <taxon>Portunoidea</taxon>
        <taxon>Portunidae</taxon>
        <taxon>Portuninae</taxon>
        <taxon>Portunus</taxon>
    </lineage>
</organism>
<accession>A0A5B7DLQ3</accession>
<dbReference type="Proteomes" id="UP000324222">
    <property type="component" value="Unassembled WGS sequence"/>
</dbReference>
<evidence type="ECO:0000256" key="1">
    <source>
        <dbReference type="SAM" id="MobiDB-lite"/>
    </source>
</evidence>
<protein>
    <submittedName>
        <fullName evidence="2">Uncharacterized protein</fullName>
    </submittedName>
</protein>
<gene>
    <name evidence="2" type="ORF">E2C01_015064</name>
</gene>
<dbReference type="AlphaFoldDB" id="A0A5B7DLQ3"/>
<keyword evidence="3" id="KW-1185">Reference proteome</keyword>
<feature type="region of interest" description="Disordered" evidence="1">
    <location>
        <begin position="1"/>
        <end position="28"/>
    </location>
</feature>
<evidence type="ECO:0000313" key="2">
    <source>
        <dbReference type="EMBL" id="MPC22057.1"/>
    </source>
</evidence>
<feature type="compositionally biased region" description="Polar residues" evidence="1">
    <location>
        <begin position="1"/>
        <end position="11"/>
    </location>
</feature>
<evidence type="ECO:0000313" key="3">
    <source>
        <dbReference type="Proteomes" id="UP000324222"/>
    </source>
</evidence>